<dbReference type="PRINTS" id="PR00344">
    <property type="entry name" value="BCTRLSENSOR"/>
</dbReference>
<sequence length="535" mass="61027">MERNWTWDNVAAYTEKMMTSLMKPASGKHTVLIVDDNPANLGMLTSYLKECGYKTPIARNGEIAITRAEINQPDIILLDVVMPGIDGFETCRRLKENNATHAIPVIFMTALTGTEDKLKGFEAGGVDYVTKPFQQEEILARVATHLQIRELEQSLREQSAQLEYANSEIRLLNEQLREENLRVSENLKVSEQKYHTLVGELSDGYFVVQDGTVVFANYAFCRMHGYSQENILGEKFSVFVDPESRDDVTDVYQKAREETPKSFLLEYQRLMKDGSSLSTEMTAKTTHYESQVVDIGICRDITERLQMERRVREAERMAYIGRITTSLSHEIRNPLSAIKMNLRILQTARTFTEEDWRHIDIAVNEVTRLEEILDEILDFAKPLRLNMGKCEVNDIVRECLDLLHVKFGQKFLVVTSCLASDIPTIYADRKKISQVCLNLLLNAFEASEIRGKLWVRSTSHSDMDDPSVEFTIEDEGPGIPQEHLQDIFQPFFTTKEEGTGLGLTNTTRILDAHGGWLEAENREPHGAVFRVYLPV</sequence>
<dbReference type="SMART" id="SM00388">
    <property type="entry name" value="HisKA"/>
    <property type="match status" value="1"/>
</dbReference>
<dbReference type="InterPro" id="IPR005467">
    <property type="entry name" value="His_kinase_dom"/>
</dbReference>
<dbReference type="InterPro" id="IPR036890">
    <property type="entry name" value="HATPase_C_sf"/>
</dbReference>
<dbReference type="InterPro" id="IPR000700">
    <property type="entry name" value="PAS-assoc_C"/>
</dbReference>
<dbReference type="CDD" id="cd00082">
    <property type="entry name" value="HisKA"/>
    <property type="match status" value="1"/>
</dbReference>
<evidence type="ECO:0000313" key="11">
    <source>
        <dbReference type="Proteomes" id="UP000230821"/>
    </source>
</evidence>
<dbReference type="InterPro" id="IPR003661">
    <property type="entry name" value="HisK_dim/P_dom"/>
</dbReference>
<gene>
    <name evidence="10" type="ORF">CSA56_16295</name>
</gene>
<dbReference type="Pfam" id="PF00512">
    <property type="entry name" value="HisKA"/>
    <property type="match status" value="1"/>
</dbReference>
<comment type="caution">
    <text evidence="10">The sequence shown here is derived from an EMBL/GenBank/DDBJ whole genome shotgun (WGS) entry which is preliminary data.</text>
</comment>
<dbReference type="Gene3D" id="3.30.450.20">
    <property type="entry name" value="PAS domain"/>
    <property type="match status" value="1"/>
</dbReference>
<evidence type="ECO:0000259" key="7">
    <source>
        <dbReference type="PROSITE" id="PS50110"/>
    </source>
</evidence>
<dbReference type="GO" id="GO:0000155">
    <property type="term" value="F:phosphorelay sensor kinase activity"/>
    <property type="evidence" value="ECO:0007669"/>
    <property type="project" value="InterPro"/>
</dbReference>
<dbReference type="PROSITE" id="PS50113">
    <property type="entry name" value="PAC"/>
    <property type="match status" value="1"/>
</dbReference>
<feature type="domain" description="PAC" evidence="9">
    <location>
        <begin position="263"/>
        <end position="313"/>
    </location>
</feature>
<evidence type="ECO:0000256" key="1">
    <source>
        <dbReference type="ARBA" id="ARBA00000085"/>
    </source>
</evidence>
<dbReference type="Pfam" id="PF00072">
    <property type="entry name" value="Response_reg"/>
    <property type="match status" value="1"/>
</dbReference>
<evidence type="ECO:0000259" key="6">
    <source>
        <dbReference type="PROSITE" id="PS50109"/>
    </source>
</evidence>
<evidence type="ECO:0000313" key="10">
    <source>
        <dbReference type="EMBL" id="PIE32168.1"/>
    </source>
</evidence>
<dbReference type="InterPro" id="IPR003594">
    <property type="entry name" value="HATPase_dom"/>
</dbReference>
<dbReference type="EC" id="2.7.13.3" evidence="2"/>
<dbReference type="PANTHER" id="PTHR43547">
    <property type="entry name" value="TWO-COMPONENT HISTIDINE KINASE"/>
    <property type="match status" value="1"/>
</dbReference>
<evidence type="ECO:0000256" key="5">
    <source>
        <dbReference type="SAM" id="Coils"/>
    </source>
</evidence>
<dbReference type="Gene3D" id="3.30.565.10">
    <property type="entry name" value="Histidine kinase-like ATPase, C-terminal domain"/>
    <property type="match status" value="1"/>
</dbReference>
<feature type="domain" description="PAS" evidence="8">
    <location>
        <begin position="210"/>
        <end position="259"/>
    </location>
</feature>
<dbReference type="SUPFAM" id="SSF47384">
    <property type="entry name" value="Homodimeric domain of signal transducing histidine kinase"/>
    <property type="match status" value="1"/>
</dbReference>
<keyword evidence="3 4" id="KW-0597">Phosphoprotein</keyword>
<proteinExistence type="predicted"/>
<dbReference type="Pfam" id="PF02518">
    <property type="entry name" value="HATPase_c"/>
    <property type="match status" value="1"/>
</dbReference>
<comment type="catalytic activity">
    <reaction evidence="1">
        <text>ATP + protein L-histidine = ADP + protein N-phospho-L-histidine.</text>
        <dbReference type="EC" id="2.7.13.3"/>
    </reaction>
</comment>
<evidence type="ECO:0000256" key="2">
    <source>
        <dbReference type="ARBA" id="ARBA00012438"/>
    </source>
</evidence>
<evidence type="ECO:0000256" key="4">
    <source>
        <dbReference type="PROSITE-ProRule" id="PRU00169"/>
    </source>
</evidence>
<reference evidence="10 11" key="1">
    <citation type="submission" date="2017-10" db="EMBL/GenBank/DDBJ databases">
        <title>Novel microbial diversity and functional potential in the marine mammal oral microbiome.</title>
        <authorList>
            <person name="Dudek N.K."/>
            <person name="Sun C.L."/>
            <person name="Burstein D."/>
            <person name="Kantor R.S."/>
            <person name="Aliaga Goltsman D.S."/>
            <person name="Bik E.M."/>
            <person name="Thomas B.C."/>
            <person name="Banfield J.F."/>
            <person name="Relman D.A."/>
        </authorList>
    </citation>
    <scope>NUCLEOTIDE SEQUENCE [LARGE SCALE GENOMIC DNA]</scope>
    <source>
        <strain evidence="10">DOLJORAL78_47_16</strain>
    </source>
</reference>
<dbReference type="SUPFAM" id="SSF55874">
    <property type="entry name" value="ATPase domain of HSP90 chaperone/DNA topoisomerase II/histidine kinase"/>
    <property type="match status" value="1"/>
</dbReference>
<accession>A0A2G6K8Y9</accession>
<dbReference type="Gene3D" id="1.10.287.130">
    <property type="match status" value="1"/>
</dbReference>
<dbReference type="Gene3D" id="3.40.50.2300">
    <property type="match status" value="1"/>
</dbReference>
<feature type="coiled-coil region" evidence="5">
    <location>
        <begin position="148"/>
        <end position="193"/>
    </location>
</feature>
<dbReference type="InterPro" id="IPR001789">
    <property type="entry name" value="Sig_transdc_resp-reg_receiver"/>
</dbReference>
<dbReference type="InterPro" id="IPR004358">
    <property type="entry name" value="Sig_transdc_His_kin-like_C"/>
</dbReference>
<dbReference type="InterPro" id="IPR011006">
    <property type="entry name" value="CheY-like_superfamily"/>
</dbReference>
<dbReference type="SMART" id="SM00387">
    <property type="entry name" value="HATPase_c"/>
    <property type="match status" value="1"/>
</dbReference>
<dbReference type="SUPFAM" id="SSF52172">
    <property type="entry name" value="CheY-like"/>
    <property type="match status" value="1"/>
</dbReference>
<protein>
    <recommendedName>
        <fullName evidence="2">histidine kinase</fullName>
        <ecNumber evidence="2">2.7.13.3</ecNumber>
    </recommendedName>
</protein>
<dbReference type="PROSITE" id="PS50109">
    <property type="entry name" value="HIS_KIN"/>
    <property type="match status" value="1"/>
</dbReference>
<dbReference type="SMART" id="SM00448">
    <property type="entry name" value="REC"/>
    <property type="match status" value="1"/>
</dbReference>
<dbReference type="PANTHER" id="PTHR43547:SF2">
    <property type="entry name" value="HYBRID SIGNAL TRANSDUCTION HISTIDINE KINASE C"/>
    <property type="match status" value="1"/>
</dbReference>
<dbReference type="PROSITE" id="PS50110">
    <property type="entry name" value="RESPONSE_REGULATORY"/>
    <property type="match status" value="1"/>
</dbReference>
<feature type="domain" description="Response regulatory" evidence="7">
    <location>
        <begin position="30"/>
        <end position="146"/>
    </location>
</feature>
<dbReference type="InterPro" id="IPR000014">
    <property type="entry name" value="PAS"/>
</dbReference>
<dbReference type="CDD" id="cd00130">
    <property type="entry name" value="PAS"/>
    <property type="match status" value="1"/>
</dbReference>
<dbReference type="NCBIfam" id="TIGR00229">
    <property type="entry name" value="sensory_box"/>
    <property type="match status" value="1"/>
</dbReference>
<evidence type="ECO:0000256" key="3">
    <source>
        <dbReference type="ARBA" id="ARBA00022553"/>
    </source>
</evidence>
<dbReference type="PROSITE" id="PS50112">
    <property type="entry name" value="PAS"/>
    <property type="match status" value="1"/>
</dbReference>
<keyword evidence="5" id="KW-0175">Coiled coil</keyword>
<dbReference type="InterPro" id="IPR035965">
    <property type="entry name" value="PAS-like_dom_sf"/>
</dbReference>
<organism evidence="10 11">
    <name type="scientific">candidate division KSB3 bacterium</name>
    <dbReference type="NCBI Taxonomy" id="2044937"/>
    <lineage>
        <taxon>Bacteria</taxon>
        <taxon>candidate division KSB3</taxon>
    </lineage>
</organism>
<dbReference type="InterPro" id="IPR036097">
    <property type="entry name" value="HisK_dim/P_sf"/>
</dbReference>
<dbReference type="EMBL" id="PDSK01000117">
    <property type="protein sequence ID" value="PIE32168.1"/>
    <property type="molecule type" value="Genomic_DNA"/>
</dbReference>
<feature type="modified residue" description="4-aspartylphosphate" evidence="4">
    <location>
        <position position="79"/>
    </location>
</feature>
<evidence type="ECO:0000259" key="8">
    <source>
        <dbReference type="PROSITE" id="PS50112"/>
    </source>
</evidence>
<dbReference type="CDD" id="cd19920">
    <property type="entry name" value="REC_PA4781-like"/>
    <property type="match status" value="1"/>
</dbReference>
<dbReference type="Proteomes" id="UP000230821">
    <property type="component" value="Unassembled WGS sequence"/>
</dbReference>
<dbReference type="SUPFAM" id="SSF55785">
    <property type="entry name" value="PYP-like sensor domain (PAS domain)"/>
    <property type="match status" value="1"/>
</dbReference>
<dbReference type="AlphaFoldDB" id="A0A2G6K8Y9"/>
<feature type="domain" description="Histidine kinase" evidence="6">
    <location>
        <begin position="326"/>
        <end position="535"/>
    </location>
</feature>
<evidence type="ECO:0000259" key="9">
    <source>
        <dbReference type="PROSITE" id="PS50113"/>
    </source>
</evidence>
<dbReference type="SMART" id="SM00091">
    <property type="entry name" value="PAS"/>
    <property type="match status" value="1"/>
</dbReference>
<dbReference type="Pfam" id="PF13426">
    <property type="entry name" value="PAS_9"/>
    <property type="match status" value="1"/>
</dbReference>
<name>A0A2G6K8Y9_9BACT</name>